<keyword evidence="1" id="KW-1133">Transmembrane helix</keyword>
<gene>
    <name evidence="3" type="ORF">THC_0601</name>
</gene>
<dbReference type="PATRIC" id="fig|1653476.3.peg.621"/>
<dbReference type="PANTHER" id="PTHR44119">
    <property type="entry name" value="MAGNESIUM-CHELATASE SUBUNIT CHLH, CHLOROPLASTIC"/>
    <property type="match status" value="1"/>
</dbReference>
<dbReference type="InterPro" id="IPR003672">
    <property type="entry name" value="CobN/Mg_chltase"/>
</dbReference>
<feature type="domain" description="CobN/magnesium chelatase" evidence="2">
    <location>
        <begin position="91"/>
        <end position="701"/>
    </location>
</feature>
<sequence>MLLRDLSERGLPLPRIRILSLEEKKDLIERELKEADLLLLNLMGRRAYERVKEYLPSLKEKKAFIFGLYAEGSYDEEMKKLGIEVDPTIEAYNRESSPENLYNLYLYLLRQYFQYPLNPSPVKRMPLFGVYDCDEKRVYSEEEFSAFLAKLEGEPERLKRPKIGLTFYRNNLLNFQTEVICKIVSAFREEDIEVIPAFGYPDARVLERVFLKGPFRIRALLGLSLKVGIKPEEVVSVLTRLNVPLFNLIIPYEGDEETYRNSKLGLGIMERVWQIFTPELIGAISPTIVGFKRKEINPETGEILLTEIPYSQGISSLVKKVKAYLKLQEKREGEKRIALIYYNYPPGKQNIGAAYLNVLPESIWNILKGLEREGYNLGEEFSRLSKEELKEILFTYGRNVAKWAPSEINFLAQSGKILLLPLETYETLFEELPKAFKERVIKDWGSPEDAQIMVYQDERGKKFFLLPLLRFGNILVGPQPSRAWEQNLDRAYHSSLLAPHHQYIAFYLYLRKIFQADAVIHLGTHGTLEWLPGREIGFLEEDDPEVLLGEIPDIYPYIVDDVGEGLQAKRRGMAVIIDHLVPPLKKSSLNPDLKTLKALLGEYRALKDKGSELSLSAKAEEILTLIKKLALDRDLEIDFSKLTQEKGLSQEFLEKIEDYLTELEEAINPYGLHTFGKPYEEEDLEETARLLSELTGSGTKEDYQRVLRESAERELRNLLRALRGEYISPGPGNDPIRSPESLPTGKNFFAFDPSRIPSPRTYELGKRLAYELLEKYREKEGRYPEKVAFVLWAVETIRHEGIMESQILSLLGVRPRWDERGRVIGLELIPEEELKRPRIDVVMTISGLYRDLFSNLVKLLDEAVSLALTSKEESPLKRNQKRLKEELKRLGVKEELAERLSRVRIFSEEQGGYGTGLDTVISASHTWQRESEVARVYIRRMSFLYGQGFWGEPFEREGNYTENLKEFLFKRNLSGTEIALHSRATQVFATLDNDDYFQYLGGLTLAIRTLDGKSPMVMITNLSDPKKPYQESLSKFMGREIRSRYLNPQWIRAMLKEGYAGARFIDKVVEHLFGFQVTNPEVVDERTWRAFYEVYVKDKYGLEIKKYFERAGNLHSYQSLIGRILEAIRKSYFKAEREIMEHLTEEYMETVAKVGLACCEHTCNNPLLTKFITKGYLSISVMNKAPLEELREAMPKANQGEGGRSIEASKNRAPFNGFQRVKGYLLEERKFSSSKEGGGISGGGSIPYLYLFIFSLFALSFFRGYLRR</sequence>
<feature type="transmembrane region" description="Helical" evidence="1">
    <location>
        <begin position="1248"/>
        <end position="1266"/>
    </location>
</feature>
<dbReference type="PANTHER" id="PTHR44119:SF4">
    <property type="entry name" value="AEROBIC COBALTOCHELATASE SUBUNIT COBN"/>
    <property type="match status" value="1"/>
</dbReference>
<evidence type="ECO:0000259" key="2">
    <source>
        <dbReference type="Pfam" id="PF02514"/>
    </source>
</evidence>
<keyword evidence="1" id="KW-0472">Membrane</keyword>
<evidence type="ECO:0000313" key="4">
    <source>
        <dbReference type="Proteomes" id="UP000068196"/>
    </source>
</evidence>
<dbReference type="KEGG" id="cthi:THC_0601"/>
<dbReference type="Pfam" id="PF02514">
    <property type="entry name" value="CobN-Mg_chel"/>
    <property type="match status" value="1"/>
</dbReference>
<reference evidence="3 4" key="1">
    <citation type="journal article" date="2016" name="Int. J. Syst. Evol. Microbiol.">
        <title>Caldimicrobium thiodismutans sp. nov., a sulfur-disproportionating bacterium isolated from a hot spring, and emended description of the genus Caldimicrobium.</title>
        <authorList>
            <person name="Kojima H."/>
            <person name="Umezawa K."/>
            <person name="Fukui M."/>
        </authorList>
    </citation>
    <scope>NUCLEOTIDE SEQUENCE [LARGE SCALE GENOMIC DNA]</scope>
    <source>
        <strain evidence="3 4">TF1</strain>
    </source>
</reference>
<reference evidence="4" key="2">
    <citation type="journal article" date="2016" name="Int. J. Syst. Evol. Microbiol.">
        <title>Caldimicrobium thiodismutans sp. nov., a sulfur-disproportionating bacterium isolated from a hot spring.</title>
        <authorList>
            <person name="Kojima H."/>
            <person name="Umezawa K."/>
            <person name="Fukui M."/>
        </authorList>
    </citation>
    <scope>NUCLEOTIDE SEQUENCE [LARGE SCALE GENOMIC DNA]</scope>
    <source>
        <strain evidence="4">TF1</strain>
    </source>
</reference>
<proteinExistence type="predicted"/>
<name>A0A0U5AG59_9BACT</name>
<keyword evidence="4" id="KW-1185">Reference proteome</keyword>
<accession>A0A0U5AG59</accession>
<keyword evidence="1" id="KW-0812">Transmembrane</keyword>
<dbReference type="STRING" id="1653476.THC_0601"/>
<dbReference type="EMBL" id="AP014945">
    <property type="protein sequence ID" value="BAU22995.1"/>
    <property type="molecule type" value="Genomic_DNA"/>
</dbReference>
<dbReference type="CDD" id="cd10150">
    <property type="entry name" value="CobN_like"/>
    <property type="match status" value="1"/>
</dbReference>
<protein>
    <submittedName>
        <fullName evidence="3">Magnesium chelatase</fullName>
    </submittedName>
</protein>
<dbReference type="AlphaFoldDB" id="A0A0U5AG59"/>
<evidence type="ECO:0000313" key="3">
    <source>
        <dbReference type="EMBL" id="BAU22995.1"/>
    </source>
</evidence>
<organism evidence="3 4">
    <name type="scientific">Caldimicrobium thiodismutans</name>
    <dbReference type="NCBI Taxonomy" id="1653476"/>
    <lineage>
        <taxon>Bacteria</taxon>
        <taxon>Pseudomonadati</taxon>
        <taxon>Thermodesulfobacteriota</taxon>
        <taxon>Thermodesulfobacteria</taxon>
        <taxon>Thermodesulfobacteriales</taxon>
        <taxon>Thermodesulfobacteriaceae</taxon>
        <taxon>Caldimicrobium</taxon>
    </lineage>
</organism>
<evidence type="ECO:0000256" key="1">
    <source>
        <dbReference type="SAM" id="Phobius"/>
    </source>
</evidence>
<dbReference type="Proteomes" id="UP000068196">
    <property type="component" value="Chromosome"/>
</dbReference>